<proteinExistence type="predicted"/>
<feature type="transmembrane region" description="Helical" evidence="2">
    <location>
        <begin position="82"/>
        <end position="102"/>
    </location>
</feature>
<evidence type="ECO:0000256" key="1">
    <source>
        <dbReference type="SAM" id="MobiDB-lite"/>
    </source>
</evidence>
<dbReference type="AlphaFoldDB" id="A0A556AMR6"/>
<feature type="transmembrane region" description="Helical" evidence="2">
    <location>
        <begin position="39"/>
        <end position="62"/>
    </location>
</feature>
<feature type="compositionally biased region" description="Pro residues" evidence="1">
    <location>
        <begin position="223"/>
        <end position="232"/>
    </location>
</feature>
<gene>
    <name evidence="3" type="ORF">FOZ76_12710</name>
</gene>
<comment type="caution">
    <text evidence="3">The sequence shown here is derived from an EMBL/GenBank/DDBJ whole genome shotgun (WGS) entry which is preliminary data.</text>
</comment>
<keyword evidence="4" id="KW-1185">Reference proteome</keyword>
<keyword evidence="2" id="KW-0812">Transmembrane</keyword>
<dbReference type="Proteomes" id="UP000318405">
    <property type="component" value="Unassembled WGS sequence"/>
</dbReference>
<organism evidence="3 4">
    <name type="scientific">Verticiella sediminum</name>
    <dbReference type="NCBI Taxonomy" id="1247510"/>
    <lineage>
        <taxon>Bacteria</taxon>
        <taxon>Pseudomonadati</taxon>
        <taxon>Pseudomonadota</taxon>
        <taxon>Betaproteobacteria</taxon>
        <taxon>Burkholderiales</taxon>
        <taxon>Alcaligenaceae</taxon>
        <taxon>Verticiella</taxon>
    </lineage>
</organism>
<evidence type="ECO:0000313" key="4">
    <source>
        <dbReference type="Proteomes" id="UP000318405"/>
    </source>
</evidence>
<evidence type="ECO:0000313" key="3">
    <source>
        <dbReference type="EMBL" id="TSH94171.1"/>
    </source>
</evidence>
<keyword evidence="2" id="KW-1133">Transmembrane helix</keyword>
<dbReference type="OrthoDB" id="8634640at2"/>
<reference evidence="3 4" key="1">
    <citation type="submission" date="2019-07" db="EMBL/GenBank/DDBJ databases">
        <title>Qingshengfaniella alkalisoli gen. nov., sp. nov., isolated from saline soil.</title>
        <authorList>
            <person name="Xu L."/>
            <person name="Huang X.-X."/>
            <person name="Sun J.-Q."/>
        </authorList>
    </citation>
    <scope>NUCLEOTIDE SEQUENCE [LARGE SCALE GENOMIC DNA]</scope>
    <source>
        <strain evidence="3 4">DSM 27279</strain>
    </source>
</reference>
<evidence type="ECO:0000256" key="2">
    <source>
        <dbReference type="SAM" id="Phobius"/>
    </source>
</evidence>
<sequence length="254" mass="27031">MTDAPIDLDTASPARLREDGQLLRRTASRLAMPHLIRRVLIVIAGLVVFWIVARLILSAGATADYSRFGPPDAAAVAFLTRINMYIWWAVVAVLALITFFSLKSVWSGSVARENAGAVPADVLQGVAQQVSPPTLAVMRWVWADHSEPFSLGDLRRSAAELRGARVSKMHLVREQQLMLRAQLPAWNPRGGLSHGTTDAAEPQAAGAWSGRAAEPAGIAPAGVPIPPEPQPQAAPAQRRGEPFLGATPAGPASP</sequence>
<accession>A0A556AMR6</accession>
<protein>
    <submittedName>
        <fullName evidence="3">Uncharacterized protein</fullName>
    </submittedName>
</protein>
<feature type="region of interest" description="Disordered" evidence="1">
    <location>
        <begin position="188"/>
        <end position="254"/>
    </location>
</feature>
<feature type="compositionally biased region" description="Low complexity" evidence="1">
    <location>
        <begin position="211"/>
        <end position="222"/>
    </location>
</feature>
<keyword evidence="2" id="KW-0472">Membrane</keyword>
<name>A0A556AMR6_9BURK</name>
<dbReference type="RefSeq" id="WP_143948645.1">
    <property type="nucleotide sequence ID" value="NZ_BAABMB010000006.1"/>
</dbReference>
<dbReference type="EMBL" id="VLTJ01000025">
    <property type="protein sequence ID" value="TSH94171.1"/>
    <property type="molecule type" value="Genomic_DNA"/>
</dbReference>